<sequence>MKLLRGKGLEVACAPRLMPAFTGVLYVLGAGQHRLAGREKSGL</sequence>
<reference evidence="1" key="1">
    <citation type="submission" date="2020-02" db="EMBL/GenBank/DDBJ databases">
        <authorList>
            <person name="Meier V. D."/>
        </authorList>
    </citation>
    <scope>NUCLEOTIDE SEQUENCE</scope>
    <source>
        <strain evidence="1">AVDCRST_MAG93</strain>
    </source>
</reference>
<dbReference type="EMBL" id="CADCTR010001435">
    <property type="protein sequence ID" value="CAA9296024.1"/>
    <property type="molecule type" value="Genomic_DNA"/>
</dbReference>
<proteinExistence type="predicted"/>
<gene>
    <name evidence="1" type="ORF">AVDCRST_MAG93-4264</name>
</gene>
<evidence type="ECO:0000313" key="1">
    <source>
        <dbReference type="EMBL" id="CAA9296024.1"/>
    </source>
</evidence>
<name>A0A6J4K6M0_9CHLR</name>
<protein>
    <submittedName>
        <fullName evidence="1">Uncharacterized protein</fullName>
    </submittedName>
</protein>
<accession>A0A6J4K6M0</accession>
<dbReference type="AlphaFoldDB" id="A0A6J4K6M0"/>
<organism evidence="1">
    <name type="scientific">uncultured Chloroflexia bacterium</name>
    <dbReference type="NCBI Taxonomy" id="1672391"/>
    <lineage>
        <taxon>Bacteria</taxon>
        <taxon>Bacillati</taxon>
        <taxon>Chloroflexota</taxon>
        <taxon>Chloroflexia</taxon>
        <taxon>environmental samples</taxon>
    </lineage>
</organism>